<dbReference type="OrthoDB" id="9803983at2"/>
<comment type="similarity">
    <text evidence="9">Belongs to the PanD family.</text>
</comment>
<evidence type="ECO:0000256" key="11">
    <source>
        <dbReference type="PIRSR" id="PIRSR006246-2"/>
    </source>
</evidence>
<evidence type="ECO:0000313" key="15">
    <source>
        <dbReference type="Proteomes" id="UP000018688"/>
    </source>
</evidence>
<dbReference type="EC" id="4.1.1.11" evidence="9"/>
<comment type="subcellular location">
    <subcellularLocation>
        <location evidence="9">Cytoplasm</location>
    </subcellularLocation>
</comment>
<feature type="binding site" evidence="9 11">
    <location>
        <position position="57"/>
    </location>
    <ligand>
        <name>substrate</name>
    </ligand>
</feature>
<keyword evidence="1 9" id="KW-0963">Cytoplasm</keyword>
<feature type="chain" id="PRO_5013999445" description="Aspartate 1-decarboxylase beta chain" evidence="9 13">
    <location>
        <begin position="1"/>
        <end position="24"/>
    </location>
</feature>
<evidence type="ECO:0000256" key="10">
    <source>
        <dbReference type="PIRSR" id="PIRSR006246-1"/>
    </source>
</evidence>
<dbReference type="eggNOG" id="COG0853">
    <property type="taxonomic scope" value="Bacteria"/>
</dbReference>
<keyword evidence="3 9" id="KW-0210">Decarboxylase</keyword>
<keyword evidence="2 9" id="KW-0566">Pantothenate biosynthesis</keyword>
<dbReference type="PATRIC" id="fig|1357399.3.peg.1062"/>
<reference evidence="14 15" key="1">
    <citation type="submission" date="2013-10" db="EMBL/GenBank/DDBJ databases">
        <title>The Genome Sequence of Helicobacter canis NCTC 12740.</title>
        <authorList>
            <consortium name="The Broad Institute Genomics Platform"/>
            <person name="Earl A."/>
            <person name="Fox J.G."/>
            <person name="Shen Z."/>
            <person name="Young S.K."/>
            <person name="Zeng Q."/>
            <person name="Gargeya S."/>
            <person name="Fitzgerald M."/>
            <person name="Abouelleil A."/>
            <person name="Alvarado L."/>
            <person name="Chapman S.B."/>
            <person name="Gainer-Dewar J."/>
            <person name="Goldberg J."/>
            <person name="Griggs A."/>
            <person name="Gujja S."/>
            <person name="Hansen M."/>
            <person name="Howarth C."/>
            <person name="Imamovic A."/>
            <person name="Ireland A."/>
            <person name="Larimer J."/>
            <person name="McCowan C."/>
            <person name="Murphy C."/>
            <person name="Pearson M."/>
            <person name="Poon T.W."/>
            <person name="Priest M."/>
            <person name="Roberts A."/>
            <person name="Saif S."/>
            <person name="Shea T."/>
            <person name="Sykes S."/>
            <person name="Wortman J."/>
            <person name="Nusbaum C."/>
            <person name="Birren B."/>
        </authorList>
    </citation>
    <scope>NUCLEOTIDE SEQUENCE [LARGE SCALE GENOMIC DNA]</scope>
    <source>
        <strain evidence="14 15">NCTC 12740</strain>
    </source>
</reference>
<organism evidence="14 15">
    <name type="scientific">Helicobacter canis NCTC 12740</name>
    <dbReference type="NCBI Taxonomy" id="1357399"/>
    <lineage>
        <taxon>Bacteria</taxon>
        <taxon>Pseudomonadati</taxon>
        <taxon>Campylobacterota</taxon>
        <taxon>Epsilonproteobacteria</taxon>
        <taxon>Campylobacterales</taxon>
        <taxon>Helicobacteraceae</taxon>
        <taxon>Helicobacter</taxon>
    </lineage>
</organism>
<name>V8CHX5_9HELI</name>
<dbReference type="STRING" id="1357399.HMPREF2087_01015"/>
<dbReference type="GO" id="GO:0005829">
    <property type="term" value="C:cytosol"/>
    <property type="evidence" value="ECO:0007669"/>
    <property type="project" value="TreeGrafter"/>
</dbReference>
<dbReference type="InterPro" id="IPR003190">
    <property type="entry name" value="Asp_decarbox"/>
</dbReference>
<proteinExistence type="inferred from homology"/>
<dbReference type="HAMAP" id="MF_00446">
    <property type="entry name" value="PanD"/>
    <property type="match status" value="1"/>
</dbReference>
<evidence type="ECO:0000256" key="6">
    <source>
        <dbReference type="ARBA" id="ARBA00023239"/>
    </source>
</evidence>
<comment type="caution">
    <text evidence="14">The sequence shown here is derived from an EMBL/GenBank/DDBJ whole genome shotgun (WGS) entry which is preliminary data.</text>
</comment>
<dbReference type="InterPro" id="IPR009010">
    <property type="entry name" value="Asp_de-COase-like_dom_sf"/>
</dbReference>
<dbReference type="HOGENOM" id="CLU_115305_2_0_7"/>
<evidence type="ECO:0000313" key="14">
    <source>
        <dbReference type="EMBL" id="ETD26630.1"/>
    </source>
</evidence>
<dbReference type="PANTHER" id="PTHR21012:SF0">
    <property type="entry name" value="ASPARTATE 1-DECARBOXYLASE"/>
    <property type="match status" value="1"/>
</dbReference>
<dbReference type="NCBIfam" id="TIGR00223">
    <property type="entry name" value="panD"/>
    <property type="match status" value="1"/>
</dbReference>
<evidence type="ECO:0000256" key="8">
    <source>
        <dbReference type="ARBA" id="ARBA00023317"/>
    </source>
</evidence>
<dbReference type="SUPFAM" id="SSF50692">
    <property type="entry name" value="ADC-like"/>
    <property type="match status" value="1"/>
</dbReference>
<keyword evidence="8 9" id="KW-0670">Pyruvate</keyword>
<evidence type="ECO:0000256" key="2">
    <source>
        <dbReference type="ARBA" id="ARBA00022655"/>
    </source>
</evidence>
<comment type="subunit">
    <text evidence="9">Heterooctamer of four alpha and four beta subunits.</text>
</comment>
<dbReference type="GO" id="GO:0015940">
    <property type="term" value="P:pantothenate biosynthetic process"/>
    <property type="evidence" value="ECO:0007669"/>
    <property type="project" value="UniProtKB-UniRule"/>
</dbReference>
<dbReference type="UniPathway" id="UPA00028">
    <property type="reaction ID" value="UER00002"/>
</dbReference>
<dbReference type="Proteomes" id="UP000018688">
    <property type="component" value="Unassembled WGS sequence"/>
</dbReference>
<evidence type="ECO:0000256" key="1">
    <source>
        <dbReference type="ARBA" id="ARBA00022490"/>
    </source>
</evidence>
<feature type="active site" description="Schiff-base intermediate with substrate; via pyruvic acid" evidence="9 10">
    <location>
        <position position="25"/>
    </location>
</feature>
<feature type="active site" description="Proton donor" evidence="9 10">
    <location>
        <position position="58"/>
    </location>
</feature>
<dbReference type="EMBL" id="AZJJ01000002">
    <property type="protein sequence ID" value="ETD26630.1"/>
    <property type="molecule type" value="Genomic_DNA"/>
</dbReference>
<dbReference type="Gene3D" id="2.40.40.20">
    <property type="match status" value="1"/>
</dbReference>
<feature type="binding site" evidence="9 11">
    <location>
        <begin position="73"/>
        <end position="75"/>
    </location>
    <ligand>
        <name>substrate</name>
    </ligand>
</feature>
<keyword evidence="7 9" id="KW-0704">Schiff base</keyword>
<dbReference type="PIRSF" id="PIRSF006246">
    <property type="entry name" value="Asp_decarbox"/>
    <property type="match status" value="1"/>
</dbReference>
<dbReference type="GO" id="GO:0004068">
    <property type="term" value="F:aspartate 1-decarboxylase activity"/>
    <property type="evidence" value="ECO:0007669"/>
    <property type="project" value="UniProtKB-UniRule"/>
</dbReference>
<evidence type="ECO:0000256" key="12">
    <source>
        <dbReference type="PIRSR" id="PIRSR006246-3"/>
    </source>
</evidence>
<comment type="cofactor">
    <cofactor evidence="9 10">
        <name>pyruvate</name>
        <dbReference type="ChEBI" id="CHEBI:15361"/>
    </cofactor>
    <text evidence="9 10">Binds 1 pyruvoyl group covalently per subunit.</text>
</comment>
<keyword evidence="5 9" id="KW-0865">Zymogen</keyword>
<keyword evidence="15" id="KW-1185">Reference proteome</keyword>
<dbReference type="CDD" id="cd06919">
    <property type="entry name" value="Asp_decarbox"/>
    <property type="match status" value="1"/>
</dbReference>
<evidence type="ECO:0000256" key="7">
    <source>
        <dbReference type="ARBA" id="ARBA00023270"/>
    </source>
</evidence>
<dbReference type="PANTHER" id="PTHR21012">
    <property type="entry name" value="ASPARTATE 1-DECARBOXYLASE"/>
    <property type="match status" value="1"/>
</dbReference>
<comment type="catalytic activity">
    <reaction evidence="9">
        <text>L-aspartate + H(+) = beta-alanine + CO2</text>
        <dbReference type="Rhea" id="RHEA:19497"/>
        <dbReference type="ChEBI" id="CHEBI:15378"/>
        <dbReference type="ChEBI" id="CHEBI:16526"/>
        <dbReference type="ChEBI" id="CHEBI:29991"/>
        <dbReference type="ChEBI" id="CHEBI:57966"/>
        <dbReference type="EC" id="4.1.1.11"/>
    </reaction>
</comment>
<evidence type="ECO:0000256" key="4">
    <source>
        <dbReference type="ARBA" id="ARBA00022813"/>
    </source>
</evidence>
<dbReference type="RefSeq" id="WP_023929959.1">
    <property type="nucleotide sequence ID" value="NZ_KI669458.1"/>
</dbReference>
<feature type="chain" id="PRO_5013999442" description="Aspartate 1-decarboxylase alpha chain" evidence="9 13">
    <location>
        <begin position="25"/>
        <end position="117"/>
    </location>
</feature>
<comment type="function">
    <text evidence="9">Catalyzes the pyruvoyl-dependent decarboxylation of aspartate to produce beta-alanine.</text>
</comment>
<gene>
    <name evidence="9" type="primary">panD</name>
    <name evidence="14" type="ORF">HMPREF2087_01015</name>
</gene>
<sequence>MRFEMLYAKIHRARVSDANINYVGSITIDKQLCEAVGLLEGMKVDVVNVNNGARFSTYVMLGESGSGVVCINGAAARLACVGDVVIIIAYASMEADEAKAYKPKIAFVDESNHLLQQ</sequence>
<feature type="modified residue" description="Pyruvic acid (Ser)" evidence="9 12">
    <location>
        <position position="25"/>
    </location>
</feature>
<evidence type="ECO:0000256" key="9">
    <source>
        <dbReference type="HAMAP-Rule" id="MF_00446"/>
    </source>
</evidence>
<dbReference type="GO" id="GO:0006523">
    <property type="term" value="P:alanine biosynthetic process"/>
    <property type="evidence" value="ECO:0007669"/>
    <property type="project" value="InterPro"/>
</dbReference>
<comment type="pathway">
    <text evidence="9">Cofactor biosynthesis; (R)-pantothenate biosynthesis; beta-alanine from L-aspartate: step 1/1.</text>
</comment>
<evidence type="ECO:0000256" key="13">
    <source>
        <dbReference type="PIRSR" id="PIRSR006246-5"/>
    </source>
</evidence>
<dbReference type="Pfam" id="PF02261">
    <property type="entry name" value="Asp_decarbox"/>
    <property type="match status" value="1"/>
</dbReference>
<keyword evidence="6 9" id="KW-0456">Lyase</keyword>
<dbReference type="AlphaFoldDB" id="V8CHX5"/>
<accession>V8CHX5</accession>
<evidence type="ECO:0000256" key="3">
    <source>
        <dbReference type="ARBA" id="ARBA00022793"/>
    </source>
</evidence>
<protein>
    <recommendedName>
        <fullName evidence="9">Aspartate 1-decarboxylase</fullName>
        <ecNumber evidence="9">4.1.1.11</ecNumber>
    </recommendedName>
    <alternativeName>
        <fullName evidence="9">Aspartate alpha-decarboxylase</fullName>
    </alternativeName>
    <component>
        <recommendedName>
            <fullName evidence="9">Aspartate 1-decarboxylase beta chain</fullName>
        </recommendedName>
    </component>
    <component>
        <recommendedName>
            <fullName evidence="9">Aspartate 1-decarboxylase alpha chain</fullName>
        </recommendedName>
    </component>
</protein>
<evidence type="ECO:0000256" key="5">
    <source>
        <dbReference type="ARBA" id="ARBA00023145"/>
    </source>
</evidence>
<comment type="PTM">
    <text evidence="9 12">Is synthesized initially as an inactive proenzyme, which is activated by self-cleavage at a specific serine bond to produce a beta-subunit with a hydroxyl group at its C-terminus and an alpha-subunit with a pyruvoyl group at its N-terminus.</text>
</comment>
<keyword evidence="4 9" id="KW-0068">Autocatalytic cleavage</keyword>